<keyword evidence="1" id="KW-0677">Repeat</keyword>
<organism evidence="7 8">
    <name type="scientific">Staphylotrichum longicolle</name>
    <dbReference type="NCBI Taxonomy" id="669026"/>
    <lineage>
        <taxon>Eukaryota</taxon>
        <taxon>Fungi</taxon>
        <taxon>Dikarya</taxon>
        <taxon>Ascomycota</taxon>
        <taxon>Pezizomycotina</taxon>
        <taxon>Sordariomycetes</taxon>
        <taxon>Sordariomycetidae</taxon>
        <taxon>Sordariales</taxon>
        <taxon>Chaetomiaceae</taxon>
        <taxon>Staphylotrichum</taxon>
    </lineage>
</organism>
<keyword evidence="8" id="KW-1185">Reference proteome</keyword>
<dbReference type="Pfam" id="PF00564">
    <property type="entry name" value="PB1"/>
    <property type="match status" value="1"/>
</dbReference>
<dbReference type="InterPro" id="IPR053793">
    <property type="entry name" value="PB1-like"/>
</dbReference>
<sequence>MSVNPGTLRGTPNRQGRGAIPFANSPGPSGIPRPVLESTPTATSEAGASSISASRQKQSKRDEAIRRKMENDLSKKKHLSGRTRQSRKAPPGTVLALKPSQALQIKPQTSVAEAAQLMAAKREDCVLVTDDDDRIAGIFTAKDLAFRVVGAGLKPNNVTIAEIMTKNPLCARTDTSATDALDLMVRKGFRHLPVMDENQDISGVLDITKCFYDAMEKLERAYSSSRRLYDALEGVQSELGTSQPQQIIQYVEALRSKMSGPTLESVLNGLPPTTVSVRTSVKEAAQMMKENHTTAVLVQDQGAITGIFTSKDVVLRVIAPGLDPATCSVVRVMTPHPDFAPMDMSIQAALRKMHDGHYLNLPVMNDGGEIVGMVDVLKLTYATLEQINTMGTTDSEGPAWNKFWLSLDHETESMVSGEGSLQHTNPGARSLMSPDLTRSERLVTDSVAPGDSASHAGVESPPHSVAGATPEVSPSEVPFPFKFKAPSGRVHRLQVTAANGMAEFVANVTAKLGSEVDAIGGAPVVEDGTLAGGYALSYLDDEGDSVSITTDQDLLEAILLARQGRRDKVDLFVHDPKEPPVAPAPAPAPEPVVLPTPPASSVVRERRKPLGDEDEEDGDVSEEDDAPVRRSRHPRTRTAQQPEQIVAGVPNELLLPGAIAMLAVVIAGVFTISRLSSR</sequence>
<gene>
    <name evidence="7" type="ORF">NEMBOFW57_004186</name>
</gene>
<dbReference type="PROSITE" id="PS51371">
    <property type="entry name" value="CBS"/>
    <property type="match status" value="4"/>
</dbReference>
<dbReference type="SUPFAM" id="SSF54631">
    <property type="entry name" value="CBS-domain pair"/>
    <property type="match status" value="2"/>
</dbReference>
<dbReference type="Proteomes" id="UP001197093">
    <property type="component" value="Unassembled WGS sequence"/>
</dbReference>
<proteinExistence type="predicted"/>
<feature type="compositionally biased region" description="Basic residues" evidence="3">
    <location>
        <begin position="75"/>
        <end position="87"/>
    </location>
</feature>
<dbReference type="PANTHER" id="PTHR48108:SF26">
    <property type="entry name" value="CBS DOMAIN-CONTAINING PROTEIN DDB_G0289609"/>
    <property type="match status" value="1"/>
</dbReference>
<dbReference type="InterPro" id="IPR000644">
    <property type="entry name" value="CBS_dom"/>
</dbReference>
<evidence type="ECO:0000313" key="8">
    <source>
        <dbReference type="Proteomes" id="UP001197093"/>
    </source>
</evidence>
<evidence type="ECO:0000256" key="3">
    <source>
        <dbReference type="SAM" id="MobiDB-lite"/>
    </source>
</evidence>
<evidence type="ECO:0000259" key="6">
    <source>
        <dbReference type="PROSITE" id="PS51745"/>
    </source>
</evidence>
<feature type="region of interest" description="Disordered" evidence="3">
    <location>
        <begin position="414"/>
        <end position="434"/>
    </location>
</feature>
<dbReference type="InterPro" id="IPR046342">
    <property type="entry name" value="CBS_dom_sf"/>
</dbReference>
<feature type="domain" description="PB1" evidence="6">
    <location>
        <begin position="476"/>
        <end position="576"/>
    </location>
</feature>
<feature type="domain" description="CBS" evidence="5">
    <location>
        <begin position="164"/>
        <end position="220"/>
    </location>
</feature>
<dbReference type="CDD" id="cd06409">
    <property type="entry name" value="PB1_MUG70"/>
    <property type="match status" value="1"/>
</dbReference>
<dbReference type="CDD" id="cd17782">
    <property type="entry name" value="CBS_pair_MUG70_2"/>
    <property type="match status" value="1"/>
</dbReference>
<feature type="domain" description="CBS" evidence="5">
    <location>
        <begin position="97"/>
        <end position="158"/>
    </location>
</feature>
<dbReference type="PANTHER" id="PTHR48108">
    <property type="entry name" value="CBS DOMAIN-CONTAINING PROTEIN CBSX2, CHLOROPLASTIC"/>
    <property type="match status" value="1"/>
</dbReference>
<dbReference type="InterPro" id="IPR000270">
    <property type="entry name" value="PB1_dom"/>
</dbReference>
<evidence type="ECO:0000256" key="1">
    <source>
        <dbReference type="ARBA" id="ARBA00022737"/>
    </source>
</evidence>
<dbReference type="SUPFAM" id="SSF54277">
    <property type="entry name" value="CAD &amp; PB1 domains"/>
    <property type="match status" value="1"/>
</dbReference>
<protein>
    <submittedName>
        <fullName evidence="7">Uncharacterized protein</fullName>
    </submittedName>
</protein>
<evidence type="ECO:0000256" key="2">
    <source>
        <dbReference type="PROSITE-ProRule" id="PRU00703"/>
    </source>
</evidence>
<feature type="compositionally biased region" description="Polar residues" evidence="3">
    <location>
        <begin position="1"/>
        <end position="14"/>
    </location>
</feature>
<evidence type="ECO:0000256" key="4">
    <source>
        <dbReference type="SAM" id="Phobius"/>
    </source>
</evidence>
<accession>A0AAD4I3E5</accession>
<feature type="region of interest" description="Disordered" evidence="3">
    <location>
        <begin position="573"/>
        <end position="644"/>
    </location>
</feature>
<feature type="domain" description="CBS" evidence="5">
    <location>
        <begin position="267"/>
        <end position="324"/>
    </location>
</feature>
<feature type="transmembrane region" description="Helical" evidence="4">
    <location>
        <begin position="653"/>
        <end position="672"/>
    </location>
</feature>
<reference evidence="7" key="1">
    <citation type="submission" date="2023-02" db="EMBL/GenBank/DDBJ databases">
        <authorList>
            <person name="Palmer J.M."/>
        </authorList>
    </citation>
    <scope>NUCLEOTIDE SEQUENCE</scope>
    <source>
        <strain evidence="7">FW57</strain>
    </source>
</reference>
<dbReference type="EMBL" id="JAHCVI010000001">
    <property type="protein sequence ID" value="KAG7294122.1"/>
    <property type="molecule type" value="Genomic_DNA"/>
</dbReference>
<keyword evidence="4" id="KW-0472">Membrane</keyword>
<feature type="compositionally biased region" description="Acidic residues" evidence="3">
    <location>
        <begin position="612"/>
        <end position="625"/>
    </location>
</feature>
<dbReference type="SMART" id="SM00666">
    <property type="entry name" value="PB1"/>
    <property type="match status" value="1"/>
</dbReference>
<evidence type="ECO:0000259" key="5">
    <source>
        <dbReference type="PROSITE" id="PS51371"/>
    </source>
</evidence>
<feature type="compositionally biased region" description="Basic and acidic residues" evidence="3">
    <location>
        <begin position="59"/>
        <end position="74"/>
    </location>
</feature>
<name>A0AAD4I3E5_9PEZI</name>
<keyword evidence="2" id="KW-0129">CBS domain</keyword>
<dbReference type="Gene3D" id="3.10.580.10">
    <property type="entry name" value="CBS-domain"/>
    <property type="match status" value="2"/>
</dbReference>
<feature type="compositionally biased region" description="Pro residues" evidence="3">
    <location>
        <begin position="579"/>
        <end position="598"/>
    </location>
</feature>
<feature type="domain" description="CBS" evidence="5">
    <location>
        <begin position="333"/>
        <end position="390"/>
    </location>
</feature>
<feature type="region of interest" description="Disordered" evidence="3">
    <location>
        <begin position="1"/>
        <end position="92"/>
    </location>
</feature>
<dbReference type="SMART" id="SM00116">
    <property type="entry name" value="CBS"/>
    <property type="match status" value="4"/>
</dbReference>
<evidence type="ECO:0000313" key="7">
    <source>
        <dbReference type="EMBL" id="KAG7294122.1"/>
    </source>
</evidence>
<dbReference type="CDD" id="cd17781">
    <property type="entry name" value="CBS_pair_MUG70_1"/>
    <property type="match status" value="1"/>
</dbReference>
<feature type="region of interest" description="Disordered" evidence="3">
    <location>
        <begin position="447"/>
        <end position="472"/>
    </location>
</feature>
<dbReference type="PROSITE" id="PS51745">
    <property type="entry name" value="PB1"/>
    <property type="match status" value="1"/>
</dbReference>
<dbReference type="InterPro" id="IPR051462">
    <property type="entry name" value="CBS_domain-containing"/>
</dbReference>
<feature type="compositionally biased region" description="Polar residues" evidence="3">
    <location>
        <begin position="38"/>
        <end position="56"/>
    </location>
</feature>
<keyword evidence="4" id="KW-0812">Transmembrane</keyword>
<dbReference type="Pfam" id="PF00571">
    <property type="entry name" value="CBS"/>
    <property type="match status" value="4"/>
</dbReference>
<keyword evidence="4" id="KW-1133">Transmembrane helix</keyword>
<dbReference type="AlphaFoldDB" id="A0AAD4I3E5"/>
<comment type="caution">
    <text evidence="7">The sequence shown here is derived from an EMBL/GenBank/DDBJ whole genome shotgun (WGS) entry which is preliminary data.</text>
</comment>